<keyword evidence="2" id="KW-1185">Reference proteome</keyword>
<organism evidence="1 2">
    <name type="scientific">Sphagnum jensenii</name>
    <dbReference type="NCBI Taxonomy" id="128206"/>
    <lineage>
        <taxon>Eukaryota</taxon>
        <taxon>Viridiplantae</taxon>
        <taxon>Streptophyta</taxon>
        <taxon>Embryophyta</taxon>
        <taxon>Bryophyta</taxon>
        <taxon>Sphagnophytina</taxon>
        <taxon>Sphagnopsida</taxon>
        <taxon>Sphagnales</taxon>
        <taxon>Sphagnaceae</taxon>
        <taxon>Sphagnum</taxon>
    </lineage>
</organism>
<dbReference type="Proteomes" id="UP001497522">
    <property type="component" value="Chromosome 1"/>
</dbReference>
<sequence>MWDTFNRVLLELKLEVPAVGGWLSKAPSVFCKKANQGPPSLGYTGTLAGHCMQLPTETELALAEHQGWLSTRAYTLQTL</sequence>
<dbReference type="EMBL" id="OZ023702">
    <property type="protein sequence ID" value="CAK9858646.1"/>
    <property type="molecule type" value="Genomic_DNA"/>
</dbReference>
<accession>A0ABP1A7Y0</accession>
<reference evidence="1 2" key="1">
    <citation type="submission" date="2024-03" db="EMBL/GenBank/DDBJ databases">
        <authorList>
            <consortium name="ELIXIR-Norway"/>
            <consortium name="Elixir Norway"/>
        </authorList>
    </citation>
    <scope>NUCLEOTIDE SEQUENCE [LARGE SCALE GENOMIC DNA]</scope>
</reference>
<evidence type="ECO:0000313" key="2">
    <source>
        <dbReference type="Proteomes" id="UP001497522"/>
    </source>
</evidence>
<evidence type="ECO:0000313" key="1">
    <source>
        <dbReference type="EMBL" id="CAK9858646.1"/>
    </source>
</evidence>
<name>A0ABP1A7Y0_9BRYO</name>
<gene>
    <name evidence="1" type="ORF">CSSPJE1EN2_LOCUS1641</name>
</gene>
<proteinExistence type="predicted"/>
<protein>
    <submittedName>
        <fullName evidence="1">Uncharacterized protein</fullName>
    </submittedName>
</protein>